<dbReference type="InterPro" id="IPR011123">
    <property type="entry name" value="Y_Y_Y"/>
</dbReference>
<dbReference type="EMBL" id="JARUHG010000001">
    <property type="protein sequence ID" value="MDR0181958.1"/>
    <property type="molecule type" value="Genomic_DNA"/>
</dbReference>
<dbReference type="Pfam" id="PF07495">
    <property type="entry name" value="Y_Y_Y"/>
    <property type="match status" value="1"/>
</dbReference>
<evidence type="ECO:0000256" key="4">
    <source>
        <dbReference type="SAM" id="Phobius"/>
    </source>
</evidence>
<evidence type="ECO:0000256" key="2">
    <source>
        <dbReference type="ARBA" id="ARBA00022777"/>
    </source>
</evidence>
<protein>
    <submittedName>
        <fullName evidence="6">Two-component regulator propeller domain-containing protein</fullName>
    </submittedName>
</protein>
<dbReference type="SUPFAM" id="SSF63829">
    <property type="entry name" value="Calcium-dependent phosphotriesterase"/>
    <property type="match status" value="3"/>
</dbReference>
<dbReference type="InterPro" id="IPR050482">
    <property type="entry name" value="Sensor_HK_TwoCompSys"/>
</dbReference>
<sequence length="1018" mass="112070">MSVSTVSNAWIVRWRSVAMALLCLYAGAVAATSWQLPQYNHRAWSMLEGAPADVWALAQTPDGYLWLGTGTGLYRFDGMQFDAYAPPRDRPFASHNITALGVAPDGALWIGFLLGGVSVLHDGQLQHHVAGSGAPGDMVLAFAHDGDGATWVAARDGFRRFDGQRWERVDERWGYPDERAETLMVDSHGTMWVASEARLMYLPAGARRFVDAGIDTGPYASLAEAPGGALWISDGRHGTRVVAMPGTAAAPVKVAGGGFGHFAFMRIDPNGVLWATDRRGGGVVRVSRLERFPPGHVLRAQDVDALMRKRDGLTSDRAIPVLRDREGNVWVGTNLGVHRFRFNNVQVVQDERLTQHTTYAVAFSPQLGLLASSGSRLYRVRASGIEQVVDTGGPKIAGIVPHPHGAWLQAEDGAYSLKDGVLERLRNPGENWRSMTVMAPDGGTGFVAMQEGQGLFRHDGATWQRIGDASVRTQGATALLRDADGGFWIGYAGNRLAHWANGRQRLYTLRDGLNVGAVTALARVRDGLLVAGEAGMVLLRDGRVRSVNAVPADRFNGVTGIVATGGGEIWLNGIKGLIQIPAGALSSALESRTPLRHRLLNASDGLLGIAQQATPTSTAVADATGRLWFATNQGLATLDPARLHRNAVRPTVEIRGLMAGGKAYAAADGLQLPAGTRDLRINYTAPNLTFPSRTQFRYRLEGFDEKWQDAGNRRQAFYTNLEPGSYRFQVMAANESNVWSEPGATFAFALEPRFTQTWWFIALCATAALGVLFVLYLLRMRQIAEQTRMRVEERHLERERIARELHDTLLQSVHGLVLRFQSVANRIPKDDPIRAVLEQVMDRADEVIVEGRDRVRDLRACAPQSALELPDAFARLGNELAQLHPANFSVVVEGKLHRMDAMLRDEVFWIGREALVNAFRHAEARRIDVEISSEARQVTFRFRDDGQGIADDVQLRGHRSGHWGLSGMRERARGIGAQLNVWSRPGSGTEVELRVPYARRRRRKSRRFWHRGKIEGDS</sequence>
<keyword evidence="4" id="KW-0472">Membrane</keyword>
<evidence type="ECO:0000259" key="5">
    <source>
        <dbReference type="SMART" id="SM00387"/>
    </source>
</evidence>
<dbReference type="Pfam" id="PF07494">
    <property type="entry name" value="Reg_prop"/>
    <property type="match status" value="1"/>
</dbReference>
<keyword evidence="3" id="KW-0902">Two-component regulatory system</keyword>
<dbReference type="InterPro" id="IPR011110">
    <property type="entry name" value="Reg_prop"/>
</dbReference>
<dbReference type="RefSeq" id="WP_309261121.1">
    <property type="nucleotide sequence ID" value="NZ_JARUHG010000001.1"/>
</dbReference>
<dbReference type="InterPro" id="IPR011712">
    <property type="entry name" value="Sig_transdc_His_kin_sub3_dim/P"/>
</dbReference>
<dbReference type="InterPro" id="IPR036890">
    <property type="entry name" value="HATPase_C_sf"/>
</dbReference>
<evidence type="ECO:0000313" key="7">
    <source>
        <dbReference type="Proteomes" id="UP001233535"/>
    </source>
</evidence>
<dbReference type="InterPro" id="IPR003594">
    <property type="entry name" value="HATPase_dom"/>
</dbReference>
<dbReference type="Proteomes" id="UP001233535">
    <property type="component" value="Unassembled WGS sequence"/>
</dbReference>
<comment type="caution">
    <text evidence="6">The sequence shown here is derived from an EMBL/GenBank/DDBJ whole genome shotgun (WGS) entry which is preliminary data.</text>
</comment>
<dbReference type="PANTHER" id="PTHR24421:SF62">
    <property type="entry name" value="SENSORY TRANSDUCTION HISTIDINE KINASE"/>
    <property type="match status" value="1"/>
</dbReference>
<dbReference type="InterPro" id="IPR013783">
    <property type="entry name" value="Ig-like_fold"/>
</dbReference>
<keyword evidence="2" id="KW-0418">Kinase</keyword>
<dbReference type="SUPFAM" id="SSF55874">
    <property type="entry name" value="ATPase domain of HSP90 chaperone/DNA topoisomerase II/histidine kinase"/>
    <property type="match status" value="1"/>
</dbReference>
<dbReference type="Gene3D" id="2.60.40.10">
    <property type="entry name" value="Immunoglobulins"/>
    <property type="match status" value="1"/>
</dbReference>
<keyword evidence="7" id="KW-1185">Reference proteome</keyword>
<keyword evidence="4" id="KW-1133">Transmembrane helix</keyword>
<evidence type="ECO:0000256" key="1">
    <source>
        <dbReference type="ARBA" id="ARBA00022679"/>
    </source>
</evidence>
<reference evidence="6 7" key="1">
    <citation type="submission" date="2023-04" db="EMBL/GenBank/DDBJ databases">
        <title>Lysobacter sp. strain UC isolated from soil sample.</title>
        <authorList>
            <person name="Choksket S."/>
            <person name="Harshvardhan F."/>
            <person name="Rana R."/>
            <person name="Patil P.B."/>
            <person name="Korpole S."/>
        </authorList>
    </citation>
    <scope>NUCLEOTIDE SEQUENCE [LARGE SCALE GENOMIC DNA]</scope>
    <source>
        <strain evidence="6 7">UC</strain>
    </source>
</reference>
<gene>
    <name evidence="6" type="ORF">P8609_03100</name>
</gene>
<dbReference type="Pfam" id="PF02518">
    <property type="entry name" value="HATPase_c"/>
    <property type="match status" value="1"/>
</dbReference>
<dbReference type="PANTHER" id="PTHR24421">
    <property type="entry name" value="NITRATE/NITRITE SENSOR PROTEIN NARX-RELATED"/>
    <property type="match status" value="1"/>
</dbReference>
<dbReference type="Pfam" id="PF07730">
    <property type="entry name" value="HisKA_3"/>
    <property type="match status" value="1"/>
</dbReference>
<organism evidence="6 7">
    <name type="scientific">Lysobacter arvi</name>
    <dbReference type="NCBI Taxonomy" id="3038776"/>
    <lineage>
        <taxon>Bacteria</taxon>
        <taxon>Pseudomonadati</taxon>
        <taxon>Pseudomonadota</taxon>
        <taxon>Gammaproteobacteria</taxon>
        <taxon>Lysobacterales</taxon>
        <taxon>Lysobacteraceae</taxon>
        <taxon>Lysobacter</taxon>
    </lineage>
</organism>
<dbReference type="CDD" id="cd16917">
    <property type="entry name" value="HATPase_UhpB-NarQ-NarX-like"/>
    <property type="match status" value="1"/>
</dbReference>
<keyword evidence="4" id="KW-0812">Transmembrane</keyword>
<accession>A0ABU1C9Z4</accession>
<evidence type="ECO:0000313" key="6">
    <source>
        <dbReference type="EMBL" id="MDR0181958.1"/>
    </source>
</evidence>
<keyword evidence="1" id="KW-0808">Transferase</keyword>
<feature type="transmembrane region" description="Helical" evidence="4">
    <location>
        <begin position="758"/>
        <end position="778"/>
    </location>
</feature>
<dbReference type="Gene3D" id="1.20.5.1930">
    <property type="match status" value="1"/>
</dbReference>
<dbReference type="Gene3D" id="2.130.10.10">
    <property type="entry name" value="YVTN repeat-like/Quinoprotein amine dehydrogenase"/>
    <property type="match status" value="3"/>
</dbReference>
<dbReference type="SMART" id="SM00387">
    <property type="entry name" value="HATPase_c"/>
    <property type="match status" value="1"/>
</dbReference>
<evidence type="ECO:0000256" key="3">
    <source>
        <dbReference type="ARBA" id="ARBA00023012"/>
    </source>
</evidence>
<dbReference type="Gene3D" id="3.30.565.10">
    <property type="entry name" value="Histidine kinase-like ATPase, C-terminal domain"/>
    <property type="match status" value="1"/>
</dbReference>
<feature type="domain" description="Histidine kinase/HSP90-like ATPase" evidence="5">
    <location>
        <begin position="902"/>
        <end position="999"/>
    </location>
</feature>
<name>A0ABU1C9Z4_9GAMM</name>
<dbReference type="InterPro" id="IPR015943">
    <property type="entry name" value="WD40/YVTN_repeat-like_dom_sf"/>
</dbReference>
<proteinExistence type="predicted"/>